<name>A0A5B9Y743_9MOLU</name>
<protein>
    <submittedName>
        <fullName evidence="2">Uncharacterized protein</fullName>
    </submittedName>
</protein>
<sequence length="264" mass="30566">MKITRKKLISLMMIFAMILTILVNSLLNLLNTSVNTKTLDNKLMSIVNPSREWPPIEKDFLNTWTTLEYYANLDTDKYTNEIQQIFIDNYTSLFEFYSKNPVEPGIAVDEQGVPSEKVSEVSKKVQQSDEIQYLIASTIKVQYIQANINYILGRNNLLSTGSEVLYYLKYFNAFTFFYYFKVFISQINTSVSYELNLNFYTYGGFVPINPDTGDANFSVEPENYEQNLNEGKYPTPKVAPNKILKDKVDELYNYVFIDKGPKND</sequence>
<keyword evidence="1" id="KW-0812">Transmembrane</keyword>
<keyword evidence="1" id="KW-0472">Membrane</keyword>
<dbReference type="KEGG" id="schi:SCHIN_v1c09230"/>
<keyword evidence="1" id="KW-1133">Transmembrane helix</keyword>
<dbReference type="EMBL" id="CP043026">
    <property type="protein sequence ID" value="QEH62117.1"/>
    <property type="molecule type" value="Genomic_DNA"/>
</dbReference>
<keyword evidence="3" id="KW-1185">Reference proteome</keyword>
<reference evidence="2 3" key="1">
    <citation type="submission" date="2019-08" db="EMBL/GenBank/DDBJ databases">
        <title>Complete genome sequence of Spiroplasma chinense CCH (DSM 19755).</title>
        <authorList>
            <person name="Shen H.-Y."/>
            <person name="Lin Y.-C."/>
            <person name="Chou L."/>
            <person name="Kuo C.-H."/>
        </authorList>
    </citation>
    <scope>NUCLEOTIDE SEQUENCE [LARGE SCALE GENOMIC DNA]</scope>
    <source>
        <strain evidence="2 3">CCH</strain>
    </source>
</reference>
<dbReference type="RefSeq" id="WP_166508486.1">
    <property type="nucleotide sequence ID" value="NZ_CP043026.1"/>
</dbReference>
<dbReference type="AlphaFoldDB" id="A0A5B9Y743"/>
<proteinExistence type="predicted"/>
<evidence type="ECO:0000313" key="3">
    <source>
        <dbReference type="Proteomes" id="UP000323144"/>
    </source>
</evidence>
<dbReference type="Proteomes" id="UP000323144">
    <property type="component" value="Chromosome"/>
</dbReference>
<evidence type="ECO:0000256" key="1">
    <source>
        <dbReference type="SAM" id="Phobius"/>
    </source>
</evidence>
<organism evidence="2 3">
    <name type="scientific">Spiroplasma chinense</name>
    <dbReference type="NCBI Taxonomy" id="216932"/>
    <lineage>
        <taxon>Bacteria</taxon>
        <taxon>Bacillati</taxon>
        <taxon>Mycoplasmatota</taxon>
        <taxon>Mollicutes</taxon>
        <taxon>Entomoplasmatales</taxon>
        <taxon>Spiroplasmataceae</taxon>
        <taxon>Spiroplasma</taxon>
    </lineage>
</organism>
<feature type="transmembrane region" description="Helical" evidence="1">
    <location>
        <begin position="12"/>
        <end position="30"/>
    </location>
</feature>
<evidence type="ECO:0000313" key="2">
    <source>
        <dbReference type="EMBL" id="QEH62117.1"/>
    </source>
</evidence>
<accession>A0A5B9Y743</accession>
<gene>
    <name evidence="2" type="ORF">SCHIN_v1c09230</name>
</gene>